<comment type="caution">
    <text evidence="10">The sequence shown here is derived from an EMBL/GenBank/DDBJ whole genome shotgun (WGS) entry which is preliminary data.</text>
</comment>
<feature type="region of interest" description="Disordered" evidence="9">
    <location>
        <begin position="237"/>
        <end position="271"/>
    </location>
</feature>
<dbReference type="PANTHER" id="PTHR21470:SF2">
    <property type="entry name" value="RAB6-INTERACTING GOLGIN"/>
    <property type="match status" value="1"/>
</dbReference>
<evidence type="ECO:0000313" key="10">
    <source>
        <dbReference type="EMBL" id="KAG8460160.1"/>
    </source>
</evidence>
<evidence type="ECO:0000256" key="9">
    <source>
        <dbReference type="SAM" id="MobiDB-lite"/>
    </source>
</evidence>
<sequence length="271" mass="28027">MAIVTAEADPFASVVSEMKTSMPKGEDIVRSAAIPAPSAALRGTPPTPAPSKLAPAPSVAGAKLAAHAHALAASGAFDAEDFQRRASALLTLVSTRTAIVARQHHALKRMQLEIGALHGPQRTTVEELRQRLSALSAEVEAARQAFEAAKREKAGAEARVTELSDMKEALIERLTALLAETEAAKVRKIEELMGSLETLDEDALNSQPEVMARTAAAAAEAVRRGGAVGSSSTDAALSKSAAAAGGQRSADAHARTAVPPLEESAPAFDGF</sequence>
<dbReference type="GO" id="GO:0005794">
    <property type="term" value="C:Golgi apparatus"/>
    <property type="evidence" value="ECO:0007669"/>
    <property type="project" value="UniProtKB-SubCell"/>
</dbReference>
<dbReference type="Pfam" id="PF04949">
    <property type="entry name" value="Transcrip_act"/>
    <property type="match status" value="1"/>
</dbReference>
<evidence type="ECO:0000256" key="4">
    <source>
        <dbReference type="ARBA" id="ARBA00014130"/>
    </source>
</evidence>
<evidence type="ECO:0000256" key="7">
    <source>
        <dbReference type="ARBA" id="ARBA00023054"/>
    </source>
</evidence>
<dbReference type="InterPro" id="IPR007033">
    <property type="entry name" value="GORAB"/>
</dbReference>
<dbReference type="Proteomes" id="UP000751190">
    <property type="component" value="Unassembled WGS sequence"/>
</dbReference>
<proteinExistence type="inferred from homology"/>
<reference evidence="10" key="1">
    <citation type="submission" date="2021-05" db="EMBL/GenBank/DDBJ databases">
        <title>The genome of the haptophyte Pavlova lutheri (Diacronema luteri, Pavlovales) - a model for lipid biosynthesis in eukaryotic algae.</title>
        <authorList>
            <person name="Hulatt C.J."/>
            <person name="Posewitz M.C."/>
        </authorList>
    </citation>
    <scope>NUCLEOTIDE SEQUENCE</scope>
    <source>
        <strain evidence="10">NIVA-4/92</strain>
    </source>
</reference>
<dbReference type="AlphaFoldDB" id="A0A8J6C7W6"/>
<dbReference type="PANTHER" id="PTHR21470">
    <property type="entry name" value="RAB6-INTERACTING PROTEIN GORAB"/>
    <property type="match status" value="1"/>
</dbReference>
<name>A0A8J6C7W6_DIALT</name>
<keyword evidence="5" id="KW-0963">Cytoplasm</keyword>
<evidence type="ECO:0000256" key="2">
    <source>
        <dbReference type="ARBA" id="ARBA00004555"/>
    </source>
</evidence>
<keyword evidence="11" id="KW-1185">Reference proteome</keyword>
<evidence type="ECO:0000313" key="11">
    <source>
        <dbReference type="Proteomes" id="UP000751190"/>
    </source>
</evidence>
<feature type="compositionally biased region" description="Low complexity" evidence="9">
    <location>
        <begin position="237"/>
        <end position="249"/>
    </location>
</feature>
<evidence type="ECO:0000256" key="1">
    <source>
        <dbReference type="ARBA" id="ARBA00004496"/>
    </source>
</evidence>
<dbReference type="EMBL" id="JAGTXO010000035">
    <property type="protein sequence ID" value="KAG8460160.1"/>
    <property type="molecule type" value="Genomic_DNA"/>
</dbReference>
<accession>A0A8J6C7W6</accession>
<organism evidence="10 11">
    <name type="scientific">Diacronema lutheri</name>
    <name type="common">Unicellular marine alga</name>
    <name type="synonym">Monochrysis lutheri</name>
    <dbReference type="NCBI Taxonomy" id="2081491"/>
    <lineage>
        <taxon>Eukaryota</taxon>
        <taxon>Haptista</taxon>
        <taxon>Haptophyta</taxon>
        <taxon>Pavlovophyceae</taxon>
        <taxon>Pavlovales</taxon>
        <taxon>Pavlovaceae</taxon>
        <taxon>Diacronema</taxon>
    </lineage>
</organism>
<dbReference type="OMA" id="MMHAPED"/>
<protein>
    <recommendedName>
        <fullName evidence="4">RAB6-interacting golgin</fullName>
    </recommendedName>
</protein>
<gene>
    <name evidence="10" type="ORF">KFE25_014305</name>
</gene>
<keyword evidence="7 8" id="KW-0175">Coiled coil</keyword>
<feature type="coiled-coil region" evidence="8">
    <location>
        <begin position="125"/>
        <end position="191"/>
    </location>
</feature>
<keyword evidence="6" id="KW-0333">Golgi apparatus</keyword>
<evidence type="ECO:0000256" key="5">
    <source>
        <dbReference type="ARBA" id="ARBA00022490"/>
    </source>
</evidence>
<evidence type="ECO:0000256" key="6">
    <source>
        <dbReference type="ARBA" id="ARBA00023034"/>
    </source>
</evidence>
<comment type="subcellular location">
    <subcellularLocation>
        <location evidence="1">Cytoplasm</location>
    </subcellularLocation>
    <subcellularLocation>
        <location evidence="2">Golgi apparatus</location>
    </subcellularLocation>
</comment>
<evidence type="ECO:0000256" key="3">
    <source>
        <dbReference type="ARBA" id="ARBA00005599"/>
    </source>
</evidence>
<evidence type="ECO:0000256" key="8">
    <source>
        <dbReference type="SAM" id="Coils"/>
    </source>
</evidence>
<comment type="similarity">
    <text evidence="3">Belongs to the GORAB family.</text>
</comment>